<proteinExistence type="predicted"/>
<evidence type="ECO:0008006" key="3">
    <source>
        <dbReference type="Google" id="ProtNLM"/>
    </source>
</evidence>
<dbReference type="PROSITE" id="PS51257">
    <property type="entry name" value="PROKAR_LIPOPROTEIN"/>
    <property type="match status" value="1"/>
</dbReference>
<organism evidence="1 2">
    <name type="scientific">Salipaludibacillus neizhouensis</name>
    <dbReference type="NCBI Taxonomy" id="885475"/>
    <lineage>
        <taxon>Bacteria</taxon>
        <taxon>Bacillati</taxon>
        <taxon>Bacillota</taxon>
        <taxon>Bacilli</taxon>
        <taxon>Bacillales</taxon>
        <taxon>Bacillaceae</taxon>
    </lineage>
</organism>
<dbReference type="AlphaFoldDB" id="A0A3A9JYK1"/>
<sequence>MRIIIVFLVGFLLILVGCGNGSDFNGIILEVKNASIVVGTDDVDPEASYPTYEILVDDETEFLGEVDDFSEFKKDLKVDIWVLDNGENNSIDNIVASKIVVE</sequence>
<dbReference type="OrthoDB" id="2972954at2"/>
<evidence type="ECO:0000313" key="1">
    <source>
        <dbReference type="EMBL" id="RKL65557.1"/>
    </source>
</evidence>
<reference evidence="1 2" key="1">
    <citation type="submission" date="2017-10" db="EMBL/GenBank/DDBJ databases">
        <title>Bacillus sp. nov., a halophilic bacterium isolated from a Keqin Lake.</title>
        <authorList>
            <person name="Wang H."/>
        </authorList>
    </citation>
    <scope>NUCLEOTIDE SEQUENCE [LARGE SCALE GENOMIC DNA]</scope>
    <source>
        <strain evidence="1 2">KCTC 13187</strain>
    </source>
</reference>
<accession>A0A3A9JYK1</accession>
<keyword evidence="2" id="KW-1185">Reference proteome</keyword>
<name>A0A3A9JYK1_9BACI</name>
<dbReference type="Proteomes" id="UP000281498">
    <property type="component" value="Unassembled WGS sequence"/>
</dbReference>
<dbReference type="EMBL" id="PDOE01000015">
    <property type="protein sequence ID" value="RKL65557.1"/>
    <property type="molecule type" value="Genomic_DNA"/>
</dbReference>
<gene>
    <name evidence="1" type="ORF">CR203_20375</name>
</gene>
<evidence type="ECO:0000313" key="2">
    <source>
        <dbReference type="Proteomes" id="UP000281498"/>
    </source>
</evidence>
<comment type="caution">
    <text evidence="1">The sequence shown here is derived from an EMBL/GenBank/DDBJ whole genome shotgun (WGS) entry which is preliminary data.</text>
</comment>
<protein>
    <recommendedName>
        <fullName evidence="3">DUF3221 domain-containing protein</fullName>
    </recommendedName>
</protein>
<dbReference type="RefSeq" id="WP_110937190.1">
    <property type="nucleotide sequence ID" value="NZ_KZ614146.1"/>
</dbReference>